<dbReference type="InterPro" id="IPR024757">
    <property type="entry name" value="FtsZ_C"/>
</dbReference>
<dbReference type="EMBL" id="AZIL01000832">
    <property type="protein sequence ID" value="EWM25766.1"/>
    <property type="molecule type" value="Genomic_DNA"/>
</dbReference>
<evidence type="ECO:0000313" key="8">
    <source>
        <dbReference type="EMBL" id="EWM25766.1"/>
    </source>
</evidence>
<evidence type="ECO:0000256" key="4">
    <source>
        <dbReference type="ARBA" id="ARBA00023134"/>
    </source>
</evidence>
<evidence type="ECO:0000313" key="9">
    <source>
        <dbReference type="Proteomes" id="UP000019335"/>
    </source>
</evidence>
<evidence type="ECO:0000259" key="7">
    <source>
        <dbReference type="SMART" id="SM00865"/>
    </source>
</evidence>
<evidence type="ECO:0000256" key="5">
    <source>
        <dbReference type="SAM" id="MobiDB-lite"/>
    </source>
</evidence>
<feature type="region of interest" description="Disordered" evidence="5">
    <location>
        <begin position="83"/>
        <end position="125"/>
    </location>
</feature>
<accession>W7TYP0</accession>
<comment type="similarity">
    <text evidence="1">Belongs to the FtsZ family.</text>
</comment>
<comment type="caution">
    <text evidence="8">The sequence shown here is derived from an EMBL/GenBank/DDBJ whole genome shotgun (WGS) entry which is preliminary data.</text>
</comment>
<dbReference type="FunFam" id="3.30.1330.20:FF:000011">
    <property type="entry name" value="Cell division protein FtsZ"/>
    <property type="match status" value="1"/>
</dbReference>
<protein>
    <submittedName>
        <fullName evidence="8">Cell division protein</fullName>
    </submittedName>
</protein>
<dbReference type="InterPro" id="IPR000158">
    <property type="entry name" value="Cell_div_FtsZ"/>
</dbReference>
<dbReference type="OrthoDB" id="70257at2759"/>
<keyword evidence="3" id="KW-0547">Nucleotide-binding</keyword>
<keyword evidence="8" id="KW-0132">Cell division</keyword>
<evidence type="ECO:0000256" key="1">
    <source>
        <dbReference type="ARBA" id="ARBA00009690"/>
    </source>
</evidence>
<proteinExistence type="inferred from homology"/>
<dbReference type="GO" id="GO:0051301">
    <property type="term" value="P:cell division"/>
    <property type="evidence" value="ECO:0007669"/>
    <property type="project" value="UniProtKB-KW"/>
</dbReference>
<dbReference type="Gene3D" id="3.40.50.1440">
    <property type="entry name" value="Tubulin/FtsZ, GTPase domain"/>
    <property type="match status" value="1"/>
</dbReference>
<dbReference type="Proteomes" id="UP000019335">
    <property type="component" value="Chromosome 10"/>
</dbReference>
<dbReference type="CDD" id="cd02201">
    <property type="entry name" value="FtsZ_type1"/>
    <property type="match status" value="1"/>
</dbReference>
<dbReference type="NCBIfam" id="TIGR00065">
    <property type="entry name" value="ftsZ"/>
    <property type="match status" value="1"/>
</dbReference>
<dbReference type="PRINTS" id="PR00423">
    <property type="entry name" value="CELLDVISFTSZ"/>
</dbReference>
<keyword evidence="9" id="KW-1185">Reference proteome</keyword>
<dbReference type="GO" id="GO:0005525">
    <property type="term" value="F:GTP binding"/>
    <property type="evidence" value="ECO:0007669"/>
    <property type="project" value="UniProtKB-KW"/>
</dbReference>
<dbReference type="Gene3D" id="3.30.1330.20">
    <property type="entry name" value="Tubulin/FtsZ, C-terminal domain"/>
    <property type="match status" value="1"/>
</dbReference>
<name>W7TYP0_9STRA</name>
<gene>
    <name evidence="8" type="primary">FTSZ</name>
    <name evidence="8" type="ORF">Naga_100168g11</name>
</gene>
<dbReference type="PANTHER" id="PTHR30314:SF3">
    <property type="entry name" value="MITOCHONDRIAL DIVISION PROTEIN FSZA"/>
    <property type="match status" value="1"/>
</dbReference>
<keyword evidence="2" id="KW-0963">Cytoplasm</keyword>
<dbReference type="SMART" id="SM00864">
    <property type="entry name" value="Tubulin"/>
    <property type="match status" value="1"/>
</dbReference>
<evidence type="ECO:0000256" key="3">
    <source>
        <dbReference type="ARBA" id="ARBA00022741"/>
    </source>
</evidence>
<dbReference type="GO" id="GO:0005737">
    <property type="term" value="C:cytoplasm"/>
    <property type="evidence" value="ECO:0007669"/>
    <property type="project" value="TreeGrafter"/>
</dbReference>
<dbReference type="AlphaFoldDB" id="W7TYP0"/>
<dbReference type="InterPro" id="IPR045061">
    <property type="entry name" value="FtsZ/CetZ"/>
</dbReference>
<dbReference type="InterPro" id="IPR020805">
    <property type="entry name" value="Cell_div_FtsZ_CS"/>
</dbReference>
<dbReference type="GO" id="GO:0032153">
    <property type="term" value="C:cell division site"/>
    <property type="evidence" value="ECO:0007669"/>
    <property type="project" value="TreeGrafter"/>
</dbReference>
<evidence type="ECO:0000259" key="6">
    <source>
        <dbReference type="SMART" id="SM00864"/>
    </source>
</evidence>
<dbReference type="FunFam" id="3.40.50.1440:FF:000001">
    <property type="entry name" value="Cell division protein FtsZ"/>
    <property type="match status" value="1"/>
</dbReference>
<dbReference type="Pfam" id="PF12327">
    <property type="entry name" value="FtsZ_C"/>
    <property type="match status" value="1"/>
</dbReference>
<evidence type="ECO:0000256" key="2">
    <source>
        <dbReference type="ARBA" id="ARBA00022490"/>
    </source>
</evidence>
<organism evidence="8 9">
    <name type="scientific">Nannochloropsis gaditana</name>
    <dbReference type="NCBI Taxonomy" id="72520"/>
    <lineage>
        <taxon>Eukaryota</taxon>
        <taxon>Sar</taxon>
        <taxon>Stramenopiles</taxon>
        <taxon>Ochrophyta</taxon>
        <taxon>Eustigmatophyceae</taxon>
        <taxon>Eustigmatales</taxon>
        <taxon>Monodopsidaceae</taxon>
        <taxon>Nannochloropsis</taxon>
    </lineage>
</organism>
<feature type="domain" description="Tubulin/FtsZ GTPase" evidence="6">
    <location>
        <begin position="162"/>
        <end position="354"/>
    </location>
</feature>
<feature type="domain" description="Tubulin/FtsZ 2-layer sandwich" evidence="7">
    <location>
        <begin position="356"/>
        <end position="483"/>
    </location>
</feature>
<dbReference type="HAMAP" id="MF_00909">
    <property type="entry name" value="FtsZ"/>
    <property type="match status" value="1"/>
</dbReference>
<dbReference type="PROSITE" id="PS01135">
    <property type="entry name" value="FTSZ_2"/>
    <property type="match status" value="1"/>
</dbReference>
<keyword evidence="4" id="KW-0342">GTP-binding</keyword>
<dbReference type="Pfam" id="PF00091">
    <property type="entry name" value="Tubulin"/>
    <property type="match status" value="1"/>
</dbReference>
<dbReference type="InterPro" id="IPR018316">
    <property type="entry name" value="Tubulin/FtsZ_2-layer-sand-dom"/>
</dbReference>
<feature type="compositionally biased region" description="Low complexity" evidence="5">
    <location>
        <begin position="96"/>
        <end position="116"/>
    </location>
</feature>
<dbReference type="SUPFAM" id="SSF52490">
    <property type="entry name" value="Tubulin nucleotide-binding domain-like"/>
    <property type="match status" value="1"/>
</dbReference>
<dbReference type="InterPro" id="IPR036525">
    <property type="entry name" value="Tubulin/FtsZ_GTPase_sf"/>
</dbReference>
<keyword evidence="8" id="KW-0131">Cell cycle</keyword>
<dbReference type="GO" id="GO:0003924">
    <property type="term" value="F:GTPase activity"/>
    <property type="evidence" value="ECO:0007669"/>
    <property type="project" value="InterPro"/>
</dbReference>
<sequence>MMLRQGLRHAAFSSISFNNITNAATKKCTATGLITRLFSSQGANLQKAFQKSAKKNNIPGTSHLSAGGLLSVDHASLDDLASSPSVTTAAEDKPETSSPSPSSASSPSSLSFTPTPGASTPETPYIAGLSQAPVIASSTRLANASMSQAHMQTHICTEFAPKISVIGVGGAGGNAVNNMIMRGLSGVEFLVCNTDAQHLATTLTDNRLQIGRDITQGLGCGANPDVGKVAGEESKAELLERIGDSHMVFITAGMGGGTGTGAAPIIAKTCHEAGILTVAVVTRPFRFEGSHRMRLAEEGLRRLQDSVDTLLIIPNQNLFKMVDPSTTLLDAFRLADDVLLAGVKSVTDLMTMPGLINLDFADVQSVMSGMGNAIMGTGQASGEDRALRAAEDALQNPLLGQVSIKSAKGMLVNITGGPDMTLFEVDKAAQRVTEEVEDEHANIIFGSAYEASLAGTKEDGAGGSIRVSIVATGIEETEAMKTNIPTKNK</sequence>
<dbReference type="InterPro" id="IPR037103">
    <property type="entry name" value="Tubulin/FtsZ-like_C"/>
</dbReference>
<reference evidence="8 9" key="1">
    <citation type="journal article" date="2014" name="Mol. Plant">
        <title>Chromosome Scale Genome Assembly and Transcriptome Profiling of Nannochloropsis gaditana in Nitrogen Depletion.</title>
        <authorList>
            <person name="Corteggiani Carpinelli E."/>
            <person name="Telatin A."/>
            <person name="Vitulo N."/>
            <person name="Forcato C."/>
            <person name="D'Angelo M."/>
            <person name="Schiavon R."/>
            <person name="Vezzi A."/>
            <person name="Giacometti G.M."/>
            <person name="Morosinotto T."/>
            <person name="Valle G."/>
        </authorList>
    </citation>
    <scope>NUCLEOTIDE SEQUENCE [LARGE SCALE GENOMIC DNA]</scope>
    <source>
        <strain evidence="8 9">B-31</strain>
    </source>
</reference>
<dbReference type="InterPro" id="IPR003008">
    <property type="entry name" value="Tubulin_FtsZ_GTPase"/>
</dbReference>
<dbReference type="InterPro" id="IPR008280">
    <property type="entry name" value="Tub_FtsZ_C"/>
</dbReference>
<dbReference type="SUPFAM" id="SSF55307">
    <property type="entry name" value="Tubulin C-terminal domain-like"/>
    <property type="match status" value="1"/>
</dbReference>
<dbReference type="PANTHER" id="PTHR30314">
    <property type="entry name" value="CELL DIVISION PROTEIN FTSZ-RELATED"/>
    <property type="match status" value="1"/>
</dbReference>
<dbReference type="SMART" id="SM00865">
    <property type="entry name" value="Tubulin_C"/>
    <property type="match status" value="1"/>
</dbReference>